<dbReference type="EMBL" id="BLAX01000001">
    <property type="protein sequence ID" value="GET31828.1"/>
    <property type="molecule type" value="Genomic_DNA"/>
</dbReference>
<dbReference type="GO" id="GO:0003723">
    <property type="term" value="F:RNA binding"/>
    <property type="evidence" value="ECO:0007669"/>
    <property type="project" value="UniProtKB-KW"/>
</dbReference>
<sequence length="98" mass="11344">MMLYIGNLDYRISEEDLYELFSEYGHVTSVRIVRDKISHRSKGFGFVEMEHDFEANRAVDNANGLFVADRKMVVRFGHQAGGTRAEKRVKATSRHSYQ</sequence>
<dbReference type="InterPro" id="IPR052462">
    <property type="entry name" value="SLIRP/GR-RBP-like"/>
</dbReference>
<keyword evidence="4" id="KW-1185">Reference proteome</keyword>
<evidence type="ECO:0000313" key="4">
    <source>
        <dbReference type="Proteomes" id="UP000391834"/>
    </source>
</evidence>
<dbReference type="RefSeq" id="WP_025863575.1">
    <property type="nucleotide sequence ID" value="NZ_BLAX01000001.1"/>
</dbReference>
<reference evidence="3 4" key="1">
    <citation type="submission" date="2019-10" db="EMBL/GenBank/DDBJ databases">
        <title>Prolixibacter strains distinguished by the presence of nitrate reductase genes were adept at nitrate-dependent anaerobic corrosion of metallic iron and carbon steel.</title>
        <authorList>
            <person name="Iino T."/>
            <person name="Shono N."/>
            <person name="Ito K."/>
            <person name="Nakamura R."/>
            <person name="Sueoka K."/>
            <person name="Harayama S."/>
            <person name="Ohkuma M."/>
        </authorList>
    </citation>
    <scope>NUCLEOTIDE SEQUENCE [LARGE SCALE GENOMIC DNA]</scope>
    <source>
        <strain evidence="3 4">JCM 13498</strain>
    </source>
</reference>
<keyword evidence="1" id="KW-0694">RNA-binding</keyword>
<dbReference type="Gene3D" id="3.30.70.330">
    <property type="match status" value="1"/>
</dbReference>
<evidence type="ECO:0000313" key="3">
    <source>
        <dbReference type="EMBL" id="GET31828.1"/>
    </source>
</evidence>
<dbReference type="Pfam" id="PF00076">
    <property type="entry name" value="RRM_1"/>
    <property type="match status" value="1"/>
</dbReference>
<protein>
    <submittedName>
        <fullName evidence="3">RNA-binding protein</fullName>
    </submittedName>
</protein>
<organism evidence="3 4">
    <name type="scientific">Prolixibacter bellariivorans</name>
    <dbReference type="NCBI Taxonomy" id="314319"/>
    <lineage>
        <taxon>Bacteria</taxon>
        <taxon>Pseudomonadati</taxon>
        <taxon>Bacteroidota</taxon>
        <taxon>Bacteroidia</taxon>
        <taxon>Marinilabiliales</taxon>
        <taxon>Prolixibacteraceae</taxon>
        <taxon>Prolixibacter</taxon>
    </lineage>
</organism>
<proteinExistence type="predicted"/>
<dbReference type="SMART" id="SM00360">
    <property type="entry name" value="RRM"/>
    <property type="match status" value="1"/>
</dbReference>
<evidence type="ECO:0000256" key="1">
    <source>
        <dbReference type="ARBA" id="ARBA00022884"/>
    </source>
</evidence>
<comment type="caution">
    <text evidence="3">The sequence shown here is derived from an EMBL/GenBank/DDBJ whole genome shotgun (WGS) entry which is preliminary data.</text>
</comment>
<dbReference type="PROSITE" id="PS50102">
    <property type="entry name" value="RRM"/>
    <property type="match status" value="1"/>
</dbReference>
<dbReference type="SUPFAM" id="SSF54928">
    <property type="entry name" value="RNA-binding domain, RBD"/>
    <property type="match status" value="1"/>
</dbReference>
<dbReference type="InterPro" id="IPR012677">
    <property type="entry name" value="Nucleotide-bd_a/b_plait_sf"/>
</dbReference>
<accession>A0A5M4AW06</accession>
<dbReference type="OrthoDB" id="9798855at2"/>
<evidence type="ECO:0000259" key="2">
    <source>
        <dbReference type="PROSITE" id="PS50102"/>
    </source>
</evidence>
<dbReference type="PANTHER" id="PTHR48027">
    <property type="entry name" value="HETEROGENEOUS NUCLEAR RIBONUCLEOPROTEIN 87F-RELATED"/>
    <property type="match status" value="1"/>
</dbReference>
<name>A0A5M4AW06_9BACT</name>
<dbReference type="AlphaFoldDB" id="A0A5M4AW06"/>
<feature type="domain" description="RRM" evidence="2">
    <location>
        <begin position="1"/>
        <end position="79"/>
    </location>
</feature>
<dbReference type="InterPro" id="IPR000504">
    <property type="entry name" value="RRM_dom"/>
</dbReference>
<gene>
    <name evidence="3" type="ORF">PbJCM13498_06910</name>
</gene>
<dbReference type="InterPro" id="IPR035979">
    <property type="entry name" value="RBD_domain_sf"/>
</dbReference>
<dbReference type="Proteomes" id="UP000391834">
    <property type="component" value="Unassembled WGS sequence"/>
</dbReference>